<proteinExistence type="predicted"/>
<feature type="domain" description="DUF4387" evidence="1">
    <location>
        <begin position="12"/>
        <end position="106"/>
    </location>
</feature>
<evidence type="ECO:0000259" key="1">
    <source>
        <dbReference type="Pfam" id="PF14330"/>
    </source>
</evidence>
<dbReference type="Pfam" id="PF14330">
    <property type="entry name" value="DUF4387"/>
    <property type="match status" value="1"/>
</dbReference>
<keyword evidence="3" id="KW-1185">Reference proteome</keyword>
<dbReference type="RefSeq" id="WP_211853712.1">
    <property type="nucleotide sequence ID" value="NZ_JAAGBB010000019.1"/>
</dbReference>
<dbReference type="InterPro" id="IPR025496">
    <property type="entry name" value="DUF4387"/>
</dbReference>
<dbReference type="EMBL" id="JAAGBB010000019">
    <property type="protein sequence ID" value="MBR0666044.1"/>
    <property type="molecule type" value="Genomic_DNA"/>
</dbReference>
<protein>
    <submittedName>
        <fullName evidence="2">DUF4387 domain-containing protein</fullName>
    </submittedName>
</protein>
<evidence type="ECO:0000313" key="3">
    <source>
        <dbReference type="Proteomes" id="UP001196870"/>
    </source>
</evidence>
<name>A0ABS5F0G7_9PROT</name>
<organism evidence="2 3">
    <name type="scientific">Plastoroseomonas hellenica</name>
    <dbReference type="NCBI Taxonomy" id="2687306"/>
    <lineage>
        <taxon>Bacteria</taxon>
        <taxon>Pseudomonadati</taxon>
        <taxon>Pseudomonadota</taxon>
        <taxon>Alphaproteobacteria</taxon>
        <taxon>Acetobacterales</taxon>
        <taxon>Acetobacteraceae</taxon>
        <taxon>Plastoroseomonas</taxon>
    </lineage>
</organism>
<comment type="caution">
    <text evidence="2">The sequence shown here is derived from an EMBL/GenBank/DDBJ whole genome shotgun (WGS) entry which is preliminary data.</text>
</comment>
<accession>A0ABS5F0G7</accession>
<dbReference type="Proteomes" id="UP001196870">
    <property type="component" value="Unassembled WGS sequence"/>
</dbReference>
<reference evidence="3" key="1">
    <citation type="journal article" date="2021" name="Syst. Appl. Microbiol.">
        <title>Roseomonas hellenica sp. nov., isolated from roots of wild-growing Alkanna tinctoria.</title>
        <authorList>
            <person name="Rat A."/>
            <person name="Naranjo H.D."/>
            <person name="Lebbe L."/>
            <person name="Cnockaert M."/>
            <person name="Krigas N."/>
            <person name="Grigoriadou K."/>
            <person name="Maloupa E."/>
            <person name="Willems A."/>
        </authorList>
    </citation>
    <scope>NUCLEOTIDE SEQUENCE [LARGE SCALE GENOMIC DNA]</scope>
    <source>
        <strain evidence="3">LMG 31523</strain>
    </source>
</reference>
<gene>
    <name evidence="2" type="ORF">GXW71_16915</name>
</gene>
<evidence type="ECO:0000313" key="2">
    <source>
        <dbReference type="EMBL" id="MBR0666044.1"/>
    </source>
</evidence>
<sequence>MAPLSNQGETLDRIAKVIRSKNAGPFEITFDVMFDDAAAYRRVKDSGVIEPTRIAAAYRIPLADILVCKPFDAALAFKITIRRPVSSGDLMDNDVYGCQQHVPLTGILVPAVS</sequence>